<feature type="transmembrane region" description="Helical" evidence="1">
    <location>
        <begin position="122"/>
        <end position="144"/>
    </location>
</feature>
<feature type="transmembrane region" description="Helical" evidence="1">
    <location>
        <begin position="61"/>
        <end position="80"/>
    </location>
</feature>
<feature type="transmembrane region" description="Helical" evidence="1">
    <location>
        <begin position="33"/>
        <end position="54"/>
    </location>
</feature>
<dbReference type="RefSeq" id="WP_126833362.1">
    <property type="nucleotide sequence ID" value="NZ_JBLXIO010000002.1"/>
</dbReference>
<feature type="transmembrane region" description="Helical" evidence="1">
    <location>
        <begin position="92"/>
        <end position="110"/>
    </location>
</feature>
<evidence type="ECO:0000313" key="4">
    <source>
        <dbReference type="Proteomes" id="UP000286678"/>
    </source>
</evidence>
<evidence type="ECO:0000256" key="1">
    <source>
        <dbReference type="SAM" id="Phobius"/>
    </source>
</evidence>
<sequence length="263" mass="28660">MMLGLLALTLVLYLVSAGLLWRQLARESAATTVNGWVALAAVVSHGALLTWYLASDGFDHLNVASSLSVVAFLLALLSFVRVQRNSGLVLRPVIYVFAAVSCVILFLSPAHWGATITNTHGLAIHIVLSLLAYAILMLATLYAVQLLYLNYLLKNHRVNALSNYLPPLMVVEKYFFRLLSTGTLLLFIAIASGFIFLDDMFAQGQAHKTILSSIAALIYLAIVLLHRAQGMRGRLLVVASVVASILLSLGYFGSRFVRDVLLS</sequence>
<feature type="domain" description="Cytochrome c assembly protein" evidence="2">
    <location>
        <begin position="62"/>
        <end position="260"/>
    </location>
</feature>
<comment type="caution">
    <text evidence="3">The sequence shown here is derived from an EMBL/GenBank/DDBJ whole genome shotgun (WGS) entry which is preliminary data.</text>
</comment>
<dbReference type="GO" id="GO:0017004">
    <property type="term" value="P:cytochrome complex assembly"/>
    <property type="evidence" value="ECO:0007669"/>
    <property type="project" value="InterPro"/>
</dbReference>
<keyword evidence="1" id="KW-0472">Membrane</keyword>
<dbReference type="OrthoDB" id="9780793at2"/>
<dbReference type="PANTHER" id="PTHR38034">
    <property type="entry name" value="INNER MEMBRANE PROTEIN YPJD"/>
    <property type="match status" value="1"/>
</dbReference>
<dbReference type="EMBL" id="PIPT01000003">
    <property type="protein sequence ID" value="RUO48730.1"/>
    <property type="molecule type" value="Genomic_DNA"/>
</dbReference>
<keyword evidence="4" id="KW-1185">Reference proteome</keyword>
<organism evidence="3 4">
    <name type="scientific">Pseudidiomarina aquimaris</name>
    <dbReference type="NCBI Taxonomy" id="641841"/>
    <lineage>
        <taxon>Bacteria</taxon>
        <taxon>Pseudomonadati</taxon>
        <taxon>Pseudomonadota</taxon>
        <taxon>Gammaproteobacteria</taxon>
        <taxon>Alteromonadales</taxon>
        <taxon>Idiomarinaceae</taxon>
        <taxon>Pseudidiomarina</taxon>
    </lineage>
</organism>
<evidence type="ECO:0000259" key="2">
    <source>
        <dbReference type="Pfam" id="PF01578"/>
    </source>
</evidence>
<gene>
    <name evidence="3" type="ORF">CWE21_05040</name>
</gene>
<name>A0A432XJ58_9GAMM</name>
<proteinExistence type="predicted"/>
<dbReference type="Pfam" id="PF01578">
    <property type="entry name" value="Cytochrom_C_asm"/>
    <property type="match status" value="1"/>
</dbReference>
<dbReference type="InterPro" id="IPR002541">
    <property type="entry name" value="Cyt_c_assembly"/>
</dbReference>
<feature type="transmembrane region" description="Helical" evidence="1">
    <location>
        <begin position="209"/>
        <end position="228"/>
    </location>
</feature>
<feature type="transmembrane region" description="Helical" evidence="1">
    <location>
        <begin position="234"/>
        <end position="253"/>
    </location>
</feature>
<dbReference type="AlphaFoldDB" id="A0A432XJ58"/>
<dbReference type="GO" id="GO:0020037">
    <property type="term" value="F:heme binding"/>
    <property type="evidence" value="ECO:0007669"/>
    <property type="project" value="InterPro"/>
</dbReference>
<dbReference type="InterPro" id="IPR052372">
    <property type="entry name" value="YpjD/HemX"/>
</dbReference>
<dbReference type="PANTHER" id="PTHR38034:SF1">
    <property type="entry name" value="INNER MEMBRANE PROTEIN YPJD"/>
    <property type="match status" value="1"/>
</dbReference>
<protein>
    <submittedName>
        <fullName evidence="3">ABC transporter permease</fullName>
    </submittedName>
</protein>
<dbReference type="Proteomes" id="UP000286678">
    <property type="component" value="Unassembled WGS sequence"/>
</dbReference>
<accession>A0A432XJ58</accession>
<keyword evidence="1" id="KW-1133">Transmembrane helix</keyword>
<keyword evidence="1" id="KW-0812">Transmembrane</keyword>
<evidence type="ECO:0000313" key="3">
    <source>
        <dbReference type="EMBL" id="RUO48730.1"/>
    </source>
</evidence>
<reference evidence="4" key="1">
    <citation type="journal article" date="2018" name="Front. Microbiol.">
        <title>Genome-Based Analysis Reveals the Taxonomy and Diversity of the Family Idiomarinaceae.</title>
        <authorList>
            <person name="Liu Y."/>
            <person name="Lai Q."/>
            <person name="Shao Z."/>
        </authorList>
    </citation>
    <scope>NUCLEOTIDE SEQUENCE [LARGE SCALE GENOMIC DNA]</scope>
    <source>
        <strain evidence="4">SW15</strain>
    </source>
</reference>
<feature type="transmembrane region" description="Helical" evidence="1">
    <location>
        <begin position="174"/>
        <end position="197"/>
    </location>
</feature>
<dbReference type="GO" id="GO:0005886">
    <property type="term" value="C:plasma membrane"/>
    <property type="evidence" value="ECO:0007669"/>
    <property type="project" value="TreeGrafter"/>
</dbReference>